<evidence type="ECO:0000256" key="7">
    <source>
        <dbReference type="SAM" id="SignalP"/>
    </source>
</evidence>
<comment type="caution">
    <text evidence="9">The sequence shown here is derived from an EMBL/GenBank/DDBJ whole genome shotgun (WGS) entry which is preliminary data.</text>
</comment>
<accession>A0AAN6TJD3</accession>
<comment type="subcellular location">
    <subcellularLocation>
        <location evidence="1">Membrane</location>
        <topology evidence="1">Single-pass membrane protein</topology>
    </subcellularLocation>
</comment>
<organism evidence="9 10">
    <name type="scientific">Canariomyces notabilis</name>
    <dbReference type="NCBI Taxonomy" id="2074819"/>
    <lineage>
        <taxon>Eukaryota</taxon>
        <taxon>Fungi</taxon>
        <taxon>Dikarya</taxon>
        <taxon>Ascomycota</taxon>
        <taxon>Pezizomycotina</taxon>
        <taxon>Sordariomycetes</taxon>
        <taxon>Sordariomycetidae</taxon>
        <taxon>Sordariales</taxon>
        <taxon>Chaetomiaceae</taxon>
        <taxon>Canariomyces</taxon>
    </lineage>
</organism>
<dbReference type="Proteomes" id="UP001302812">
    <property type="component" value="Unassembled WGS sequence"/>
</dbReference>
<sequence>MQLTAFTLLLPFLSSLASARSPAQTSSSSSSTTVTLRIPPSHLLPNPHTLPASTRATFTTLGKALAAPLSVANTFVFRNVTPGSYLVDVHCATHAFVPLRVDVLRAVDSGDVDAAADVDGNVPGGLRVAAWETYRGNDWGNKGEVIPVTAASGPGEEGVVLDARAAGQKGYFMERSQFSVLSIFKNPIILLSLVSMGLFFGMPKLIENMDPEMRAEWEERQKENPMNALMGAASGQPANPIGNFDMAAFLAGSSSAKPDEGNGSGSGKGKGESKKKR</sequence>
<name>A0AAN6TJD3_9PEZI</name>
<dbReference type="PANTHER" id="PTHR13605">
    <property type="entry name" value="ER MEMBRANE PROTEIN COMPLEX SUBUNIT 7"/>
    <property type="match status" value="1"/>
</dbReference>
<feature type="chain" id="PRO_5043040631" description="ER membrane protein complex subunit 7 beta-sandwich domain-containing protein" evidence="7">
    <location>
        <begin position="20"/>
        <end position="277"/>
    </location>
</feature>
<feature type="signal peptide" evidence="7">
    <location>
        <begin position="1"/>
        <end position="19"/>
    </location>
</feature>
<evidence type="ECO:0000256" key="5">
    <source>
        <dbReference type="ARBA" id="ARBA00023136"/>
    </source>
</evidence>
<dbReference type="EMBL" id="MU853334">
    <property type="protein sequence ID" value="KAK4115577.1"/>
    <property type="molecule type" value="Genomic_DNA"/>
</dbReference>
<dbReference type="InterPro" id="IPR039163">
    <property type="entry name" value="EMC7"/>
</dbReference>
<evidence type="ECO:0000256" key="6">
    <source>
        <dbReference type="SAM" id="MobiDB-lite"/>
    </source>
</evidence>
<keyword evidence="5" id="KW-0472">Membrane</keyword>
<reference evidence="9" key="2">
    <citation type="submission" date="2023-05" db="EMBL/GenBank/DDBJ databases">
        <authorList>
            <consortium name="Lawrence Berkeley National Laboratory"/>
            <person name="Steindorff A."/>
            <person name="Hensen N."/>
            <person name="Bonometti L."/>
            <person name="Westerberg I."/>
            <person name="Brannstrom I.O."/>
            <person name="Guillou S."/>
            <person name="Cros-Aarteil S."/>
            <person name="Calhoun S."/>
            <person name="Haridas S."/>
            <person name="Kuo A."/>
            <person name="Mondo S."/>
            <person name="Pangilinan J."/>
            <person name="Riley R."/>
            <person name="Labutti K."/>
            <person name="Andreopoulos B."/>
            <person name="Lipzen A."/>
            <person name="Chen C."/>
            <person name="Yanf M."/>
            <person name="Daum C."/>
            <person name="Ng V."/>
            <person name="Clum A."/>
            <person name="Ohm R."/>
            <person name="Martin F."/>
            <person name="Silar P."/>
            <person name="Natvig D."/>
            <person name="Lalanne C."/>
            <person name="Gautier V."/>
            <person name="Ament-Velasquez S.L."/>
            <person name="Kruys A."/>
            <person name="Hutchinson M.I."/>
            <person name="Powell A.J."/>
            <person name="Barry K."/>
            <person name="Miller A.N."/>
            <person name="Grigoriev I.V."/>
            <person name="Debuchy R."/>
            <person name="Gladieux P."/>
            <person name="Thoren M.H."/>
            <person name="Johannesson H."/>
        </authorList>
    </citation>
    <scope>NUCLEOTIDE SEQUENCE</scope>
    <source>
        <strain evidence="9">CBS 508.74</strain>
    </source>
</reference>
<keyword evidence="4" id="KW-1133">Transmembrane helix</keyword>
<dbReference type="GO" id="GO:0072546">
    <property type="term" value="C:EMC complex"/>
    <property type="evidence" value="ECO:0007669"/>
    <property type="project" value="TreeGrafter"/>
</dbReference>
<dbReference type="InterPro" id="IPR019008">
    <property type="entry name" value="Beta_sandwich_EMC7"/>
</dbReference>
<dbReference type="AlphaFoldDB" id="A0AAN6TJD3"/>
<dbReference type="GeneID" id="89938575"/>
<dbReference type="RefSeq" id="XP_064673147.1">
    <property type="nucleotide sequence ID" value="XM_064814450.1"/>
</dbReference>
<evidence type="ECO:0000313" key="10">
    <source>
        <dbReference type="Proteomes" id="UP001302812"/>
    </source>
</evidence>
<keyword evidence="10" id="KW-1185">Reference proteome</keyword>
<proteinExistence type="predicted"/>
<feature type="region of interest" description="Disordered" evidence="6">
    <location>
        <begin position="252"/>
        <end position="277"/>
    </location>
</feature>
<evidence type="ECO:0000313" key="9">
    <source>
        <dbReference type="EMBL" id="KAK4115577.1"/>
    </source>
</evidence>
<dbReference type="Pfam" id="PF09430">
    <property type="entry name" value="EMC7_beta-sandw"/>
    <property type="match status" value="1"/>
</dbReference>
<gene>
    <name evidence="9" type="ORF">N656DRAFT_775490</name>
</gene>
<evidence type="ECO:0000259" key="8">
    <source>
        <dbReference type="Pfam" id="PF09430"/>
    </source>
</evidence>
<reference evidence="9" key="1">
    <citation type="journal article" date="2023" name="Mol. Phylogenet. Evol.">
        <title>Genome-scale phylogeny and comparative genomics of the fungal order Sordariales.</title>
        <authorList>
            <person name="Hensen N."/>
            <person name="Bonometti L."/>
            <person name="Westerberg I."/>
            <person name="Brannstrom I.O."/>
            <person name="Guillou S."/>
            <person name="Cros-Aarteil S."/>
            <person name="Calhoun S."/>
            <person name="Haridas S."/>
            <person name="Kuo A."/>
            <person name="Mondo S."/>
            <person name="Pangilinan J."/>
            <person name="Riley R."/>
            <person name="LaButti K."/>
            <person name="Andreopoulos B."/>
            <person name="Lipzen A."/>
            <person name="Chen C."/>
            <person name="Yan M."/>
            <person name="Daum C."/>
            <person name="Ng V."/>
            <person name="Clum A."/>
            <person name="Steindorff A."/>
            <person name="Ohm R.A."/>
            <person name="Martin F."/>
            <person name="Silar P."/>
            <person name="Natvig D.O."/>
            <person name="Lalanne C."/>
            <person name="Gautier V."/>
            <person name="Ament-Velasquez S.L."/>
            <person name="Kruys A."/>
            <person name="Hutchinson M.I."/>
            <person name="Powell A.J."/>
            <person name="Barry K."/>
            <person name="Miller A.N."/>
            <person name="Grigoriev I.V."/>
            <person name="Debuchy R."/>
            <person name="Gladieux P."/>
            <person name="Hiltunen Thoren M."/>
            <person name="Johannesson H."/>
        </authorList>
    </citation>
    <scope>NUCLEOTIDE SEQUENCE</scope>
    <source>
        <strain evidence="9">CBS 508.74</strain>
    </source>
</reference>
<protein>
    <recommendedName>
        <fullName evidence="8">ER membrane protein complex subunit 7 beta-sandwich domain-containing protein</fullName>
    </recommendedName>
</protein>
<evidence type="ECO:0000256" key="3">
    <source>
        <dbReference type="ARBA" id="ARBA00022729"/>
    </source>
</evidence>
<keyword evidence="3 7" id="KW-0732">Signal</keyword>
<dbReference type="PANTHER" id="PTHR13605:SF4">
    <property type="entry name" value="ER MEMBRANE PROTEIN COMPLEX SUBUNIT 7"/>
    <property type="match status" value="1"/>
</dbReference>
<evidence type="ECO:0000256" key="1">
    <source>
        <dbReference type="ARBA" id="ARBA00004167"/>
    </source>
</evidence>
<evidence type="ECO:0000256" key="4">
    <source>
        <dbReference type="ARBA" id="ARBA00022989"/>
    </source>
</evidence>
<evidence type="ECO:0000256" key="2">
    <source>
        <dbReference type="ARBA" id="ARBA00022692"/>
    </source>
</evidence>
<feature type="domain" description="ER membrane protein complex subunit 7 beta-sandwich" evidence="8">
    <location>
        <begin position="46"/>
        <end position="191"/>
    </location>
</feature>
<keyword evidence="2" id="KW-0812">Transmembrane</keyword>